<proteinExistence type="predicted"/>
<dbReference type="PANTHER" id="PTHR33112:SF16">
    <property type="entry name" value="HETEROKARYON INCOMPATIBILITY DOMAIN-CONTAINING PROTEIN"/>
    <property type="match status" value="1"/>
</dbReference>
<evidence type="ECO:0000313" key="3">
    <source>
        <dbReference type="Proteomes" id="UP000250266"/>
    </source>
</evidence>
<name>A0A8E2DXH4_9PEZI</name>
<dbReference type="OrthoDB" id="2958217at2759"/>
<organism evidence="2 3">
    <name type="scientific">Lepidopterella palustris CBS 459.81</name>
    <dbReference type="NCBI Taxonomy" id="1314670"/>
    <lineage>
        <taxon>Eukaryota</taxon>
        <taxon>Fungi</taxon>
        <taxon>Dikarya</taxon>
        <taxon>Ascomycota</taxon>
        <taxon>Pezizomycotina</taxon>
        <taxon>Dothideomycetes</taxon>
        <taxon>Pleosporomycetidae</taxon>
        <taxon>Mytilinidiales</taxon>
        <taxon>Argynnaceae</taxon>
        <taxon>Lepidopterella</taxon>
    </lineage>
</organism>
<dbReference type="Pfam" id="PF06985">
    <property type="entry name" value="HET"/>
    <property type="match status" value="1"/>
</dbReference>
<dbReference type="InterPro" id="IPR010730">
    <property type="entry name" value="HET"/>
</dbReference>
<keyword evidence="3" id="KW-1185">Reference proteome</keyword>
<dbReference type="EMBL" id="KV745832">
    <property type="protein sequence ID" value="OCK73316.1"/>
    <property type="molecule type" value="Genomic_DNA"/>
</dbReference>
<sequence>MLCQACIGFLQALQKQVTQKLRSAEKDEWVPHKYHSSYTGFKNAIMLPCAICKKSWSKLRTCREFATDATTLNFISTANWCIPPSHATTGEVEIALEFWSGADFIMRDMFALKPAGWKLELGPVKDTRKARNTGEESLAKLSRFWVDKCQREHKLCQPWHARRQPTRLVYIDRSSDILRLCEGDEIPKDESYVSLSHCWGKLPNKIILTQANISKWRKQLPPLKPMQTFIDAIDFTRKLGISYIWIDSLCIIQDSEADWRKESTLMSEVYLNALVNITASWAADDSKGCYVDRDPEIVLSVSLLFKRGAMEAIALADEDTNIISLQAAENEPILEGQYRLQWLNMWHDEVLGAPVSSRGWIVQERFLAPRLLYFTQGQLCFECCEMQASESYPGGFQDHGLPYFGFAKFQPSLAGVCHDSRSLGTELVNEPDSIKQAMKVWAAAVHTYSAADLTFGKDKLVAISGVAKELAPSMHCRYLAGHWEHDLERQLGWRGTDDRSKRPIEYRAPSWAWTSVDGCIRYFLDLYQEGCVHHSLVEIQSVRVTPLSVENPFGQITGGVLKLRGQLISIEVQELDHDRWSTKQKILVDGVQTKLIMQSDQPIEPEALASRLFAVPLEVITGKTLDFGALVLEEMTFGSRQFRRIGWIGMMGPFTLFEELGHTWSEEDFDNDPLLKHFGKAETGENGIWEYASQEARQLYNLEIY</sequence>
<dbReference type="Proteomes" id="UP000250266">
    <property type="component" value="Unassembled WGS sequence"/>
</dbReference>
<reference evidence="2 3" key="1">
    <citation type="journal article" date="2016" name="Nat. Commun.">
        <title>Ectomycorrhizal ecology is imprinted in the genome of the dominant symbiotic fungus Cenococcum geophilum.</title>
        <authorList>
            <consortium name="DOE Joint Genome Institute"/>
            <person name="Peter M."/>
            <person name="Kohler A."/>
            <person name="Ohm R.A."/>
            <person name="Kuo A."/>
            <person name="Krutzmann J."/>
            <person name="Morin E."/>
            <person name="Arend M."/>
            <person name="Barry K.W."/>
            <person name="Binder M."/>
            <person name="Choi C."/>
            <person name="Clum A."/>
            <person name="Copeland A."/>
            <person name="Grisel N."/>
            <person name="Haridas S."/>
            <person name="Kipfer T."/>
            <person name="LaButti K."/>
            <person name="Lindquist E."/>
            <person name="Lipzen A."/>
            <person name="Maire R."/>
            <person name="Meier B."/>
            <person name="Mihaltcheva S."/>
            <person name="Molinier V."/>
            <person name="Murat C."/>
            <person name="Poggeler S."/>
            <person name="Quandt C.A."/>
            <person name="Sperisen C."/>
            <person name="Tritt A."/>
            <person name="Tisserant E."/>
            <person name="Crous P.W."/>
            <person name="Henrissat B."/>
            <person name="Nehls U."/>
            <person name="Egli S."/>
            <person name="Spatafora J.W."/>
            <person name="Grigoriev I.V."/>
            <person name="Martin F.M."/>
        </authorList>
    </citation>
    <scope>NUCLEOTIDE SEQUENCE [LARGE SCALE GENOMIC DNA]</scope>
    <source>
        <strain evidence="2 3">CBS 459.81</strain>
    </source>
</reference>
<accession>A0A8E2DXH4</accession>
<gene>
    <name evidence="2" type="ORF">K432DRAFT_430650</name>
</gene>
<feature type="domain" description="Heterokaryon incompatibility" evidence="1">
    <location>
        <begin position="192"/>
        <end position="364"/>
    </location>
</feature>
<dbReference type="PANTHER" id="PTHR33112">
    <property type="entry name" value="DOMAIN PROTEIN, PUTATIVE-RELATED"/>
    <property type="match status" value="1"/>
</dbReference>
<dbReference type="AlphaFoldDB" id="A0A8E2DXH4"/>
<evidence type="ECO:0000259" key="1">
    <source>
        <dbReference type="Pfam" id="PF06985"/>
    </source>
</evidence>
<protein>
    <submittedName>
        <fullName evidence="2">HET-domain-containing protein</fullName>
    </submittedName>
</protein>
<evidence type="ECO:0000313" key="2">
    <source>
        <dbReference type="EMBL" id="OCK73316.1"/>
    </source>
</evidence>